<protein>
    <recommendedName>
        <fullName evidence="1">Mei2-like C-terminal RNA recognition motif domain-containing protein</fullName>
    </recommendedName>
</protein>
<accession>B9IGR1</accession>
<keyword evidence="3" id="KW-1185">Reference proteome</keyword>
<feature type="domain" description="Mei2-like C-terminal RNA recognition motif" evidence="1">
    <location>
        <begin position="2"/>
        <end position="55"/>
    </location>
</feature>
<gene>
    <name evidence="2" type="ORF">POPTR_016G134300</name>
</gene>
<evidence type="ECO:0000313" key="2">
    <source>
        <dbReference type="EMBL" id="PNS99408.1"/>
    </source>
</evidence>
<dbReference type="Pfam" id="PF04059">
    <property type="entry name" value="RRM_2"/>
    <property type="match status" value="1"/>
</dbReference>
<dbReference type="HOGENOM" id="CLU_2726918_0_0_1"/>
<dbReference type="Proteomes" id="UP000006729">
    <property type="component" value="Chromosome 16"/>
</dbReference>
<dbReference type="InParanoid" id="B9IGR1"/>
<evidence type="ECO:0000259" key="1">
    <source>
        <dbReference type="Pfam" id="PF04059"/>
    </source>
</evidence>
<dbReference type="InterPro" id="IPR007201">
    <property type="entry name" value="Mei2-like_Rrm_C"/>
</dbReference>
<evidence type="ECO:0000313" key="3">
    <source>
        <dbReference type="Proteomes" id="UP000006729"/>
    </source>
</evidence>
<proteinExistence type="predicted"/>
<reference evidence="2 3" key="1">
    <citation type="journal article" date="2006" name="Science">
        <title>The genome of black cottonwood, Populus trichocarpa (Torr. &amp; Gray).</title>
        <authorList>
            <person name="Tuskan G.A."/>
            <person name="Difazio S."/>
            <person name="Jansson S."/>
            <person name="Bohlmann J."/>
            <person name="Grigoriev I."/>
            <person name="Hellsten U."/>
            <person name="Putnam N."/>
            <person name="Ralph S."/>
            <person name="Rombauts S."/>
            <person name="Salamov A."/>
            <person name="Schein J."/>
            <person name="Sterck L."/>
            <person name="Aerts A."/>
            <person name="Bhalerao R.R."/>
            <person name="Bhalerao R.P."/>
            <person name="Blaudez D."/>
            <person name="Boerjan W."/>
            <person name="Brun A."/>
            <person name="Brunner A."/>
            <person name="Busov V."/>
            <person name="Campbell M."/>
            <person name="Carlson J."/>
            <person name="Chalot M."/>
            <person name="Chapman J."/>
            <person name="Chen G.L."/>
            <person name="Cooper D."/>
            <person name="Coutinho P.M."/>
            <person name="Couturier J."/>
            <person name="Covert S."/>
            <person name="Cronk Q."/>
            <person name="Cunningham R."/>
            <person name="Davis J."/>
            <person name="Degroeve S."/>
            <person name="Dejardin A."/>
            <person name="Depamphilis C."/>
            <person name="Detter J."/>
            <person name="Dirks B."/>
            <person name="Dubchak I."/>
            <person name="Duplessis S."/>
            <person name="Ehlting J."/>
            <person name="Ellis B."/>
            <person name="Gendler K."/>
            <person name="Goodstein D."/>
            <person name="Gribskov M."/>
            <person name="Grimwood J."/>
            <person name="Groover A."/>
            <person name="Gunter L."/>
            <person name="Hamberger B."/>
            <person name="Heinze B."/>
            <person name="Helariutta Y."/>
            <person name="Henrissat B."/>
            <person name="Holligan D."/>
            <person name="Holt R."/>
            <person name="Huang W."/>
            <person name="Islam-Faridi N."/>
            <person name="Jones S."/>
            <person name="Jones-Rhoades M."/>
            <person name="Jorgensen R."/>
            <person name="Joshi C."/>
            <person name="Kangasjarvi J."/>
            <person name="Karlsson J."/>
            <person name="Kelleher C."/>
            <person name="Kirkpatrick R."/>
            <person name="Kirst M."/>
            <person name="Kohler A."/>
            <person name="Kalluri U."/>
            <person name="Larimer F."/>
            <person name="Leebens-Mack J."/>
            <person name="Leple J.C."/>
            <person name="Locascio P."/>
            <person name="Lou Y."/>
            <person name="Lucas S."/>
            <person name="Martin F."/>
            <person name="Montanini B."/>
            <person name="Napoli C."/>
            <person name="Nelson D.R."/>
            <person name="Nelson C."/>
            <person name="Nieminen K."/>
            <person name="Nilsson O."/>
            <person name="Pereda V."/>
            <person name="Peter G."/>
            <person name="Philippe R."/>
            <person name="Pilate G."/>
            <person name="Poliakov A."/>
            <person name="Razumovskaya J."/>
            <person name="Richardson P."/>
            <person name="Rinaldi C."/>
            <person name="Ritland K."/>
            <person name="Rouze P."/>
            <person name="Ryaboy D."/>
            <person name="Schmutz J."/>
            <person name="Schrader J."/>
            <person name="Segerman B."/>
            <person name="Shin H."/>
            <person name="Siddiqui A."/>
            <person name="Sterky F."/>
            <person name="Terry A."/>
            <person name="Tsai C.J."/>
            <person name="Uberbacher E."/>
            <person name="Unneberg P."/>
            <person name="Vahala J."/>
            <person name="Wall K."/>
            <person name="Wessler S."/>
            <person name="Yang G."/>
            <person name="Yin T."/>
            <person name="Douglas C."/>
            <person name="Marra M."/>
            <person name="Sandberg G."/>
            <person name="Van de Peer Y."/>
            <person name="Rokhsar D."/>
        </authorList>
    </citation>
    <scope>NUCLEOTIDE SEQUENCE [LARGE SCALE GENOMIC DNA]</scope>
    <source>
        <strain evidence="3">cv. Nisqually</strain>
    </source>
</reference>
<organism evidence="2 3">
    <name type="scientific">Populus trichocarpa</name>
    <name type="common">Western balsam poplar</name>
    <name type="synonym">Populus balsamifera subsp. trichocarpa</name>
    <dbReference type="NCBI Taxonomy" id="3694"/>
    <lineage>
        <taxon>Eukaryota</taxon>
        <taxon>Viridiplantae</taxon>
        <taxon>Streptophyta</taxon>
        <taxon>Embryophyta</taxon>
        <taxon>Tracheophyta</taxon>
        <taxon>Spermatophyta</taxon>
        <taxon>Magnoliopsida</taxon>
        <taxon>eudicotyledons</taxon>
        <taxon>Gunneridae</taxon>
        <taxon>Pentapetalae</taxon>
        <taxon>rosids</taxon>
        <taxon>fabids</taxon>
        <taxon>Malpighiales</taxon>
        <taxon>Salicaceae</taxon>
        <taxon>Saliceae</taxon>
        <taxon>Populus</taxon>
    </lineage>
</organism>
<sequence>MDLVRRENLGYAFINFTNAVRASIFWKAFNKYKWNVVSNHKICEVSLATIQVKGKSLPHVWHSDQINIYRSQ</sequence>
<dbReference type="EMBL" id="CM009305">
    <property type="protein sequence ID" value="PNS99408.1"/>
    <property type="molecule type" value="Genomic_DNA"/>
</dbReference>
<name>B9IGR1_POPTR</name>
<dbReference type="AlphaFoldDB" id="B9IGR1"/>